<keyword evidence="3" id="KW-0812">Transmembrane</keyword>
<dbReference type="Gene3D" id="1.10.10.1320">
    <property type="entry name" value="Anti-sigma factor, zinc-finger domain"/>
    <property type="match status" value="1"/>
</dbReference>
<reference evidence="5 6" key="1">
    <citation type="submission" date="2022-11" db="EMBL/GenBank/DDBJ databases">
        <title>Study of microbial diversity in lake waters.</title>
        <authorList>
            <person name="Zhang J."/>
        </authorList>
    </citation>
    <scope>NUCLEOTIDE SEQUENCE [LARGE SCALE GENOMIC DNA]</scope>
    <source>
        <strain evidence="5 6">DT12</strain>
    </source>
</reference>
<accession>A0ABT3WZL9</accession>
<feature type="transmembrane region" description="Helical" evidence="3">
    <location>
        <begin position="82"/>
        <end position="103"/>
    </location>
</feature>
<organism evidence="5 6">
    <name type="scientific">Tumebacillus lacus</name>
    <dbReference type="NCBI Taxonomy" id="2995335"/>
    <lineage>
        <taxon>Bacteria</taxon>
        <taxon>Bacillati</taxon>
        <taxon>Bacillota</taxon>
        <taxon>Bacilli</taxon>
        <taxon>Bacillales</taxon>
        <taxon>Alicyclobacillaceae</taxon>
        <taxon>Tumebacillus</taxon>
    </lineage>
</organism>
<evidence type="ECO:0000256" key="1">
    <source>
        <dbReference type="ARBA" id="ARBA00024353"/>
    </source>
</evidence>
<keyword evidence="6" id="KW-1185">Reference proteome</keyword>
<name>A0ABT3WZL9_9BACL</name>
<dbReference type="Pfam" id="PF13490">
    <property type="entry name" value="zf-HC2"/>
    <property type="match status" value="1"/>
</dbReference>
<dbReference type="InterPro" id="IPR027383">
    <property type="entry name" value="Znf_put"/>
</dbReference>
<comment type="similarity">
    <text evidence="1">Belongs to the zinc-associated anti-sigma factor (ZAS) superfamily. Anti-sigma-W factor family.</text>
</comment>
<comment type="caution">
    <text evidence="5">The sequence shown here is derived from an EMBL/GenBank/DDBJ whole genome shotgun (WGS) entry which is preliminary data.</text>
</comment>
<sequence>MPCEEAFYMIQRYYDGELATEEQQIMKRHLLACPECQREFDEYGALFHDIDRLRVDVEHRDILSQTLERLEEASQKRKMEMWWRGVAVAASVAIIAGTSFLYMTDTGNTVRYRMAQLIPSQQTNVPTPVASTAESTHAPELKSAPDVFADNNPDQAAAAILKIRKLAAFPLLELQDDSLKLVSTSMFSPEYSRHLAYQMVELDYVVQGKGEKGDVIHFLATPDNSQRVHSTYNLGVYTFNGEVEAGPFRWARVGEHALTAELNGVFYQLFSPFLTTDELAGHAAKIKRVQKAN</sequence>
<dbReference type="Proteomes" id="UP001208017">
    <property type="component" value="Unassembled WGS sequence"/>
</dbReference>
<gene>
    <name evidence="5" type="ORF">OS242_09020</name>
</gene>
<evidence type="ECO:0000256" key="3">
    <source>
        <dbReference type="SAM" id="Phobius"/>
    </source>
</evidence>
<dbReference type="InterPro" id="IPR041916">
    <property type="entry name" value="Anti_sigma_zinc_sf"/>
</dbReference>
<feature type="domain" description="Putative zinc-finger" evidence="4">
    <location>
        <begin position="3"/>
        <end position="37"/>
    </location>
</feature>
<evidence type="ECO:0000259" key="4">
    <source>
        <dbReference type="Pfam" id="PF13490"/>
    </source>
</evidence>
<keyword evidence="3" id="KW-1133">Transmembrane helix</keyword>
<keyword evidence="3" id="KW-0472">Membrane</keyword>
<protein>
    <recommendedName>
        <fullName evidence="2">Anti-sigma-W factor RsiW</fullName>
    </recommendedName>
</protein>
<dbReference type="RefSeq" id="WP_267151347.1">
    <property type="nucleotide sequence ID" value="NZ_JAPMLT010000003.1"/>
</dbReference>
<proteinExistence type="inferred from homology"/>
<evidence type="ECO:0000313" key="5">
    <source>
        <dbReference type="EMBL" id="MCX7570105.1"/>
    </source>
</evidence>
<dbReference type="EMBL" id="JAPMLT010000003">
    <property type="protein sequence ID" value="MCX7570105.1"/>
    <property type="molecule type" value="Genomic_DNA"/>
</dbReference>
<evidence type="ECO:0000313" key="6">
    <source>
        <dbReference type="Proteomes" id="UP001208017"/>
    </source>
</evidence>
<evidence type="ECO:0000256" key="2">
    <source>
        <dbReference type="ARBA" id="ARBA00024438"/>
    </source>
</evidence>